<dbReference type="SMART" id="SM00345">
    <property type="entry name" value="HTH_GNTR"/>
    <property type="match status" value="1"/>
</dbReference>
<dbReference type="InterPro" id="IPR000524">
    <property type="entry name" value="Tscrpt_reg_HTH_GntR"/>
</dbReference>
<dbReference type="AlphaFoldDB" id="A0AB39XMQ9"/>
<dbReference type="Pfam" id="PF00392">
    <property type="entry name" value="GntR"/>
    <property type="match status" value="1"/>
</dbReference>
<proteinExistence type="predicted"/>
<dbReference type="InterPro" id="IPR008920">
    <property type="entry name" value="TF_FadR/GntR_C"/>
</dbReference>
<evidence type="ECO:0000256" key="1">
    <source>
        <dbReference type="ARBA" id="ARBA00023015"/>
    </source>
</evidence>
<dbReference type="PANTHER" id="PTHR43537:SF20">
    <property type="entry name" value="HTH-TYPE TRANSCRIPTIONAL REPRESSOR GLAR"/>
    <property type="match status" value="1"/>
</dbReference>
<dbReference type="SMART" id="SM00895">
    <property type="entry name" value="FCD"/>
    <property type="match status" value="1"/>
</dbReference>
<dbReference type="SUPFAM" id="SSF48008">
    <property type="entry name" value="GntR ligand-binding domain-like"/>
    <property type="match status" value="1"/>
</dbReference>
<dbReference type="InterPro" id="IPR036390">
    <property type="entry name" value="WH_DNA-bd_sf"/>
</dbReference>
<evidence type="ECO:0000256" key="2">
    <source>
        <dbReference type="ARBA" id="ARBA00023125"/>
    </source>
</evidence>
<dbReference type="InterPro" id="IPR011711">
    <property type="entry name" value="GntR_C"/>
</dbReference>
<dbReference type="Gene3D" id="1.20.120.530">
    <property type="entry name" value="GntR ligand-binding domain-like"/>
    <property type="match status" value="1"/>
</dbReference>
<dbReference type="RefSeq" id="WP_369723018.1">
    <property type="nucleotide sequence ID" value="NZ_CP165734.1"/>
</dbReference>
<evidence type="ECO:0000259" key="4">
    <source>
        <dbReference type="PROSITE" id="PS50949"/>
    </source>
</evidence>
<dbReference type="Gene3D" id="1.10.10.10">
    <property type="entry name" value="Winged helix-like DNA-binding domain superfamily/Winged helix DNA-binding domain"/>
    <property type="match status" value="1"/>
</dbReference>
<reference evidence="5" key="1">
    <citation type="submission" date="2024-08" db="EMBL/GenBank/DDBJ databases">
        <authorList>
            <person name="Chaddad Z."/>
            <person name="Lamrabet M."/>
            <person name="Bouhnik O."/>
            <person name="Alami S."/>
            <person name="Wipf D."/>
            <person name="Courty P.E."/>
            <person name="Missbah El Idrissi M."/>
        </authorList>
    </citation>
    <scope>NUCLEOTIDE SEQUENCE</scope>
    <source>
        <strain evidence="5">LLZ17</strain>
    </source>
</reference>
<dbReference type="Pfam" id="PF07729">
    <property type="entry name" value="FCD"/>
    <property type="match status" value="1"/>
</dbReference>
<keyword evidence="2" id="KW-0238">DNA-binding</keyword>
<dbReference type="InterPro" id="IPR036388">
    <property type="entry name" value="WH-like_DNA-bd_sf"/>
</dbReference>
<keyword evidence="3" id="KW-0804">Transcription</keyword>
<keyword evidence="1" id="KW-0805">Transcription regulation</keyword>
<organism evidence="5">
    <name type="scientific">Bradyrhizobium sp. LLZ17</name>
    <dbReference type="NCBI Taxonomy" id="3239388"/>
    <lineage>
        <taxon>Bacteria</taxon>
        <taxon>Pseudomonadati</taxon>
        <taxon>Pseudomonadota</taxon>
        <taxon>Alphaproteobacteria</taxon>
        <taxon>Hyphomicrobiales</taxon>
        <taxon>Nitrobacteraceae</taxon>
        <taxon>Bradyrhizobium</taxon>
    </lineage>
</organism>
<dbReference type="GO" id="GO:0003677">
    <property type="term" value="F:DNA binding"/>
    <property type="evidence" value="ECO:0007669"/>
    <property type="project" value="UniProtKB-KW"/>
</dbReference>
<protein>
    <submittedName>
        <fullName evidence="5">GntR family transcriptional regulator</fullName>
    </submittedName>
</protein>
<dbReference type="EMBL" id="CP165734">
    <property type="protein sequence ID" value="XDV58464.1"/>
    <property type="molecule type" value="Genomic_DNA"/>
</dbReference>
<dbReference type="PROSITE" id="PS50949">
    <property type="entry name" value="HTH_GNTR"/>
    <property type="match status" value="1"/>
</dbReference>
<accession>A0AB39XMQ9</accession>
<evidence type="ECO:0000313" key="5">
    <source>
        <dbReference type="EMBL" id="XDV58464.1"/>
    </source>
</evidence>
<name>A0AB39XMQ9_9BRAD</name>
<dbReference type="GO" id="GO:0003700">
    <property type="term" value="F:DNA-binding transcription factor activity"/>
    <property type="evidence" value="ECO:0007669"/>
    <property type="project" value="InterPro"/>
</dbReference>
<dbReference type="PANTHER" id="PTHR43537">
    <property type="entry name" value="TRANSCRIPTIONAL REGULATOR, GNTR FAMILY"/>
    <property type="match status" value="1"/>
</dbReference>
<feature type="domain" description="HTH gntR-type" evidence="4">
    <location>
        <begin position="11"/>
        <end position="78"/>
    </location>
</feature>
<gene>
    <name evidence="5" type="ORF">AB8Z38_02725</name>
</gene>
<sequence length="242" mass="27024">MWTEDHRSIVETAGQKAYRRIRDDIVSGVLQPSQRLRLDGLKETYGVSISTLRELLNRLTSEGLIVAEGARGFEVAPISVQNFKEVANLRQLLEIHALEESFAAGDMDWEGRVVAAHHKLSLVESRMLSGNRAGADAWKRYDFEFHHALLSACGSKVLLETHSAVFDKYLRYLLIAVVFRGEVTAREHRALLECALKRDVRTAKDVLVLHVQECVAFTLAKGPMARSSAALTMRGKSQVSLP</sequence>
<dbReference type="SUPFAM" id="SSF46785">
    <property type="entry name" value="Winged helix' DNA-binding domain"/>
    <property type="match status" value="1"/>
</dbReference>
<evidence type="ECO:0000256" key="3">
    <source>
        <dbReference type="ARBA" id="ARBA00023163"/>
    </source>
</evidence>